<comment type="subcellular location">
    <subcellularLocation>
        <location evidence="1 9">Nucleus</location>
    </subcellularLocation>
</comment>
<evidence type="ECO:0000256" key="3">
    <source>
        <dbReference type="ARBA" id="ARBA00022664"/>
    </source>
</evidence>
<evidence type="ECO:0000256" key="8">
    <source>
        <dbReference type="ARBA" id="ARBA00048336"/>
    </source>
</evidence>
<evidence type="ECO:0000256" key="7">
    <source>
        <dbReference type="ARBA" id="ARBA00047761"/>
    </source>
</evidence>
<evidence type="ECO:0000256" key="1">
    <source>
        <dbReference type="ARBA" id="ARBA00004123"/>
    </source>
</evidence>
<dbReference type="InterPro" id="IPR006811">
    <property type="entry name" value="RNA_pol_II_suA"/>
</dbReference>
<gene>
    <name evidence="10" type="ORF">COEREDRAFT_79977</name>
</gene>
<comment type="subunit">
    <text evidence="9">Component of the cleavage and polyadenylation factor (CPF) complex.</text>
</comment>
<keyword evidence="4 9" id="KW-0378">Hydrolase</keyword>
<organism evidence="10 11">
    <name type="scientific">Coemansia reversa (strain ATCC 12441 / NRRL 1564)</name>
    <dbReference type="NCBI Taxonomy" id="763665"/>
    <lineage>
        <taxon>Eukaryota</taxon>
        <taxon>Fungi</taxon>
        <taxon>Fungi incertae sedis</taxon>
        <taxon>Zoopagomycota</taxon>
        <taxon>Kickxellomycotina</taxon>
        <taxon>Kickxellomycetes</taxon>
        <taxon>Kickxellales</taxon>
        <taxon>Kickxellaceae</taxon>
        <taxon>Coemansia</taxon>
    </lineage>
</organism>
<dbReference type="GO" id="GO:0005847">
    <property type="term" value="C:mRNA cleavage and polyadenylation specificity factor complex"/>
    <property type="evidence" value="ECO:0007669"/>
    <property type="project" value="UniProtKB-ARBA"/>
</dbReference>
<evidence type="ECO:0000256" key="4">
    <source>
        <dbReference type="ARBA" id="ARBA00022801"/>
    </source>
</evidence>
<evidence type="ECO:0000313" key="10">
    <source>
        <dbReference type="EMBL" id="PIA18027.1"/>
    </source>
</evidence>
<comment type="function">
    <text evidence="9">Component of the cleavage and polyadenylation factor (CPF) complex, which plays a key role in polyadenylation-dependent pre-mRNA 3'-end formation and cooperates with cleavage factors including the CFIA complex and NAB4/CFIB. SSU72 is required for 3'-end formation of snoRNAs.</text>
</comment>
<name>A0A2G5BH27_COERN</name>
<dbReference type="STRING" id="763665.A0A2G5BH27"/>
<evidence type="ECO:0000313" key="11">
    <source>
        <dbReference type="Proteomes" id="UP000242474"/>
    </source>
</evidence>
<keyword evidence="11" id="KW-1185">Reference proteome</keyword>
<evidence type="ECO:0000256" key="2">
    <source>
        <dbReference type="ARBA" id="ARBA00008978"/>
    </source>
</evidence>
<dbReference type="GO" id="GO:0031124">
    <property type="term" value="P:mRNA 3'-end processing"/>
    <property type="evidence" value="ECO:0007669"/>
    <property type="project" value="UniProtKB-ARBA"/>
</dbReference>
<dbReference type="Proteomes" id="UP000242474">
    <property type="component" value="Unassembled WGS sequence"/>
</dbReference>
<dbReference type="Gene3D" id="3.40.50.2300">
    <property type="match status" value="2"/>
</dbReference>
<dbReference type="AlphaFoldDB" id="A0A2G5BH27"/>
<dbReference type="GO" id="GO:0008420">
    <property type="term" value="F:RNA polymerase II CTD heptapeptide repeat phosphatase activity"/>
    <property type="evidence" value="ECO:0007669"/>
    <property type="project" value="UniProtKB-ARBA"/>
</dbReference>
<reference evidence="10 11" key="1">
    <citation type="journal article" date="2015" name="Genome Biol. Evol.">
        <title>Phylogenomic analyses indicate that early fungi evolved digesting cell walls of algal ancestors of land plants.</title>
        <authorList>
            <person name="Chang Y."/>
            <person name="Wang S."/>
            <person name="Sekimoto S."/>
            <person name="Aerts A.L."/>
            <person name="Choi C."/>
            <person name="Clum A."/>
            <person name="LaButti K.M."/>
            <person name="Lindquist E.A."/>
            <person name="Yee Ngan C."/>
            <person name="Ohm R.A."/>
            <person name="Salamov A.A."/>
            <person name="Grigoriev I.V."/>
            <person name="Spatafora J.W."/>
            <person name="Berbee M.L."/>
        </authorList>
    </citation>
    <scope>NUCLEOTIDE SEQUENCE [LARGE SCALE GENOMIC DNA]</scope>
    <source>
        <strain evidence="10 11">NRRL 1564</strain>
    </source>
</reference>
<dbReference type="EMBL" id="KZ303491">
    <property type="protein sequence ID" value="PIA18027.1"/>
    <property type="molecule type" value="Genomic_DNA"/>
</dbReference>
<evidence type="ECO:0000256" key="5">
    <source>
        <dbReference type="ARBA" id="ARBA00022912"/>
    </source>
</evidence>
<comment type="catalytic activity">
    <reaction evidence="8 9">
        <text>O-phospho-L-threonyl-[protein] + H2O = L-threonyl-[protein] + phosphate</text>
        <dbReference type="Rhea" id="RHEA:47004"/>
        <dbReference type="Rhea" id="RHEA-COMP:11060"/>
        <dbReference type="Rhea" id="RHEA-COMP:11605"/>
        <dbReference type="ChEBI" id="CHEBI:15377"/>
        <dbReference type="ChEBI" id="CHEBI:30013"/>
        <dbReference type="ChEBI" id="CHEBI:43474"/>
        <dbReference type="ChEBI" id="CHEBI:61977"/>
        <dbReference type="EC" id="3.1.3.16"/>
    </reaction>
</comment>
<evidence type="ECO:0000256" key="6">
    <source>
        <dbReference type="ARBA" id="ARBA00023242"/>
    </source>
</evidence>
<proteinExistence type="inferred from homology"/>
<evidence type="ECO:0000256" key="9">
    <source>
        <dbReference type="RuleBase" id="RU369031"/>
    </source>
</evidence>
<comment type="function">
    <text evidence="9">Processively dephosphorylates Ser-5 of the heptad repeats YSPTSPS in the C-terminal domain of the largest RNA polymerase II subunit (RPB1).</text>
</comment>
<dbReference type="FunFam" id="3.40.50.2300:FF:000039">
    <property type="entry name" value="RNA polymerase II subunit A C-terminal domain phosphatase"/>
    <property type="match status" value="1"/>
</dbReference>
<sequence>MVKFAVICASNMNRSMEAHYQLKKQGYNIESYGTGSAVRLPGPTATQPKIFHFGTAYNKIYDELKTQDKALYTRNGLLMMLDRNRDVKMAPQRFHDEPRFFDVIFTCEERVFDAVCEELLNRAGINSKPVHVINVDIEDNHREATLGAKTIVELAWQIEASKDIERDMDRIIEDVQNKVSHKLLYTVAFY</sequence>
<dbReference type="Pfam" id="PF04722">
    <property type="entry name" value="Ssu72"/>
    <property type="match status" value="1"/>
</dbReference>
<comment type="similarity">
    <text evidence="2 9">Belongs to the SSU72 phosphatase family.</text>
</comment>
<dbReference type="PANTHER" id="PTHR20383">
    <property type="entry name" value="RNA POLYMERASE II SUBUNIT A C-TERMINAL DOMAIN PHOSPHATASE"/>
    <property type="match status" value="1"/>
</dbReference>
<dbReference type="EC" id="3.1.3.16" evidence="9"/>
<keyword evidence="5 9" id="KW-0904">Protein phosphatase</keyword>
<accession>A0A2G5BH27</accession>
<keyword evidence="3 9" id="KW-0507">mRNA processing</keyword>
<comment type="catalytic activity">
    <reaction evidence="7 9">
        <text>O-phospho-L-seryl-[protein] + H2O = L-seryl-[protein] + phosphate</text>
        <dbReference type="Rhea" id="RHEA:20629"/>
        <dbReference type="Rhea" id="RHEA-COMP:9863"/>
        <dbReference type="Rhea" id="RHEA-COMP:11604"/>
        <dbReference type="ChEBI" id="CHEBI:15377"/>
        <dbReference type="ChEBI" id="CHEBI:29999"/>
        <dbReference type="ChEBI" id="CHEBI:43474"/>
        <dbReference type="ChEBI" id="CHEBI:83421"/>
        <dbReference type="EC" id="3.1.3.16"/>
    </reaction>
</comment>
<dbReference type="OrthoDB" id="57957at2759"/>
<protein>
    <recommendedName>
        <fullName evidence="9">RNA polymerase II subunit A C-terminal domain phosphatase SSU72</fullName>
        <shortName evidence="9">CTD phosphatase SSU72</shortName>
        <ecNumber evidence="9">3.1.3.16</ecNumber>
    </recommendedName>
</protein>
<keyword evidence="6 9" id="KW-0539">Nucleus</keyword>